<evidence type="ECO:0000313" key="2">
    <source>
        <dbReference type="EMBL" id="MED6207805.1"/>
    </source>
</evidence>
<comment type="caution">
    <text evidence="2">The sequence shown here is derived from an EMBL/GenBank/DDBJ whole genome shotgun (WGS) entry which is preliminary data.</text>
</comment>
<feature type="region of interest" description="Disordered" evidence="1">
    <location>
        <begin position="1"/>
        <end position="35"/>
    </location>
</feature>
<gene>
    <name evidence="2" type="ORF">PIB30_039089</name>
</gene>
<organism evidence="2 3">
    <name type="scientific">Stylosanthes scabra</name>
    <dbReference type="NCBI Taxonomy" id="79078"/>
    <lineage>
        <taxon>Eukaryota</taxon>
        <taxon>Viridiplantae</taxon>
        <taxon>Streptophyta</taxon>
        <taxon>Embryophyta</taxon>
        <taxon>Tracheophyta</taxon>
        <taxon>Spermatophyta</taxon>
        <taxon>Magnoliopsida</taxon>
        <taxon>eudicotyledons</taxon>
        <taxon>Gunneridae</taxon>
        <taxon>Pentapetalae</taxon>
        <taxon>rosids</taxon>
        <taxon>fabids</taxon>
        <taxon>Fabales</taxon>
        <taxon>Fabaceae</taxon>
        <taxon>Papilionoideae</taxon>
        <taxon>50 kb inversion clade</taxon>
        <taxon>dalbergioids sensu lato</taxon>
        <taxon>Dalbergieae</taxon>
        <taxon>Pterocarpus clade</taxon>
        <taxon>Stylosanthes</taxon>
    </lineage>
</organism>
<dbReference type="Proteomes" id="UP001341840">
    <property type="component" value="Unassembled WGS sequence"/>
</dbReference>
<feature type="compositionally biased region" description="Pro residues" evidence="1">
    <location>
        <begin position="1"/>
        <end position="14"/>
    </location>
</feature>
<reference evidence="2 3" key="1">
    <citation type="journal article" date="2023" name="Plants (Basel)">
        <title>Bridging the Gap: Combining Genomics and Transcriptomics Approaches to Understand Stylosanthes scabra, an Orphan Legume from the Brazilian Caatinga.</title>
        <authorList>
            <person name="Ferreira-Neto J.R.C."/>
            <person name="da Silva M.D."/>
            <person name="Binneck E."/>
            <person name="de Melo N.F."/>
            <person name="da Silva R.H."/>
            <person name="de Melo A.L.T.M."/>
            <person name="Pandolfi V."/>
            <person name="Bustamante F.O."/>
            <person name="Brasileiro-Vidal A.C."/>
            <person name="Benko-Iseppon A.M."/>
        </authorList>
    </citation>
    <scope>NUCLEOTIDE SEQUENCE [LARGE SCALE GENOMIC DNA]</scope>
    <source>
        <tissue evidence="2">Leaves</tissue>
    </source>
</reference>
<dbReference type="EMBL" id="JASCZI010241860">
    <property type="protein sequence ID" value="MED6207805.1"/>
    <property type="molecule type" value="Genomic_DNA"/>
</dbReference>
<accession>A0ABU6YBK5</accession>
<keyword evidence="3" id="KW-1185">Reference proteome</keyword>
<sequence length="125" mass="13732">MVTVPNPTPTPRNPSPIASPISPSIPNQSTTKDPIPICNIEINLPLPQDQPTTSTSHINTHHMLTRSEIGTLHPRALQNITWAKTFEPNTNPRVRDQIRGLTLSTLLPTATTLVPIPNKQKVNTK</sequence>
<name>A0ABU6YBK5_9FABA</name>
<evidence type="ECO:0000256" key="1">
    <source>
        <dbReference type="SAM" id="MobiDB-lite"/>
    </source>
</evidence>
<protein>
    <submittedName>
        <fullName evidence="2">Uncharacterized protein</fullName>
    </submittedName>
</protein>
<evidence type="ECO:0000313" key="3">
    <source>
        <dbReference type="Proteomes" id="UP001341840"/>
    </source>
</evidence>
<proteinExistence type="predicted"/>
<feature type="compositionally biased region" description="Low complexity" evidence="1">
    <location>
        <begin position="15"/>
        <end position="26"/>
    </location>
</feature>